<dbReference type="PROSITE" id="PS51751">
    <property type="entry name" value="EXPERA"/>
    <property type="match status" value="1"/>
</dbReference>
<feature type="transmembrane region" description="Helical" evidence="9">
    <location>
        <begin position="337"/>
        <end position="357"/>
    </location>
</feature>
<feature type="transmembrane region" description="Helical" evidence="9">
    <location>
        <begin position="308"/>
        <end position="330"/>
    </location>
</feature>
<keyword evidence="12" id="KW-1185">Reference proteome</keyword>
<feature type="region of interest" description="Disordered" evidence="8">
    <location>
        <begin position="205"/>
        <end position="235"/>
    </location>
</feature>
<organism evidence="11 12">
    <name type="scientific">Folsomia candida</name>
    <name type="common">Springtail</name>
    <dbReference type="NCBI Taxonomy" id="158441"/>
    <lineage>
        <taxon>Eukaryota</taxon>
        <taxon>Metazoa</taxon>
        <taxon>Ecdysozoa</taxon>
        <taxon>Arthropoda</taxon>
        <taxon>Hexapoda</taxon>
        <taxon>Collembola</taxon>
        <taxon>Entomobryomorpha</taxon>
        <taxon>Isotomoidea</taxon>
        <taxon>Isotomidae</taxon>
        <taxon>Proisotominae</taxon>
        <taxon>Folsomia</taxon>
    </lineage>
</organism>
<feature type="transmembrane region" description="Helical" evidence="9">
    <location>
        <begin position="12"/>
        <end position="31"/>
    </location>
</feature>
<dbReference type="PANTHER" id="PTHR14568:SF8">
    <property type="entry name" value="EXPERA DOMAIN-CONTAINING PROTEIN"/>
    <property type="match status" value="1"/>
</dbReference>
<dbReference type="Proteomes" id="UP000198287">
    <property type="component" value="Unassembled WGS sequence"/>
</dbReference>
<comment type="caution">
    <text evidence="11">The sequence shown here is derived from an EMBL/GenBank/DDBJ whole genome shotgun (WGS) entry which is preliminary data.</text>
</comment>
<feature type="transmembrane region" description="Helical" evidence="9">
    <location>
        <begin position="377"/>
        <end position="397"/>
    </location>
</feature>
<name>A0A226DFJ9_FOLCA</name>
<evidence type="ECO:0000256" key="1">
    <source>
        <dbReference type="ARBA" id="ARBA00004127"/>
    </source>
</evidence>
<keyword evidence="3" id="KW-0677">Repeat</keyword>
<feature type="transmembrane region" description="Helical" evidence="9">
    <location>
        <begin position="172"/>
        <end position="195"/>
    </location>
</feature>
<dbReference type="PANTHER" id="PTHR14568">
    <property type="entry name" value="TRANSMEMBRANE SUPERFAMILY 6 MEMBER 1/2"/>
    <property type="match status" value="1"/>
</dbReference>
<dbReference type="AlphaFoldDB" id="A0A226DFJ9"/>
<proteinExistence type="inferred from homology"/>
<dbReference type="GO" id="GO:0012505">
    <property type="term" value="C:endomembrane system"/>
    <property type="evidence" value="ECO:0007669"/>
    <property type="project" value="UniProtKB-SubCell"/>
</dbReference>
<feature type="transmembrane region" description="Helical" evidence="9">
    <location>
        <begin position="43"/>
        <end position="62"/>
    </location>
</feature>
<comment type="subcellular location">
    <subcellularLocation>
        <location evidence="1">Endomembrane system</location>
        <topology evidence="1">Multi-pass membrane protein</topology>
    </subcellularLocation>
</comment>
<evidence type="ECO:0000259" key="10">
    <source>
        <dbReference type="PROSITE" id="PS51751"/>
    </source>
</evidence>
<dbReference type="InterPro" id="IPR059044">
    <property type="entry name" value="TM_Tm6sf1/2"/>
</dbReference>
<dbReference type="Pfam" id="PF26083">
    <property type="entry name" value="TM_Tm6sf2"/>
    <property type="match status" value="1"/>
</dbReference>
<evidence type="ECO:0000256" key="2">
    <source>
        <dbReference type="ARBA" id="ARBA00022692"/>
    </source>
</evidence>
<accession>A0A226DFJ9</accession>
<reference evidence="11 12" key="1">
    <citation type="submission" date="2015-12" db="EMBL/GenBank/DDBJ databases">
        <title>The genome of Folsomia candida.</title>
        <authorList>
            <person name="Faddeeva A."/>
            <person name="Derks M.F."/>
            <person name="Anvar Y."/>
            <person name="Smit S."/>
            <person name="Van Straalen N."/>
            <person name="Roelofs D."/>
        </authorList>
    </citation>
    <scope>NUCLEOTIDE SEQUENCE [LARGE SCALE GENOMIC DNA]</scope>
    <source>
        <strain evidence="11 12">VU population</strain>
        <tissue evidence="11">Whole body</tissue>
    </source>
</reference>
<feature type="domain" description="EXPERA" evidence="10">
    <location>
        <begin position="68"/>
        <end position="191"/>
    </location>
</feature>
<keyword evidence="2 7" id="KW-0812">Transmembrane</keyword>
<evidence type="ECO:0000256" key="6">
    <source>
        <dbReference type="ARBA" id="ARBA00034760"/>
    </source>
</evidence>
<evidence type="ECO:0000256" key="5">
    <source>
        <dbReference type="ARBA" id="ARBA00023136"/>
    </source>
</evidence>
<dbReference type="GO" id="GO:0016020">
    <property type="term" value="C:membrane"/>
    <property type="evidence" value="ECO:0007669"/>
    <property type="project" value="UniProtKB-UniRule"/>
</dbReference>
<dbReference type="InterPro" id="IPR033118">
    <property type="entry name" value="EXPERA"/>
</dbReference>
<protein>
    <submittedName>
        <fullName evidence="11">Transmembrane 6 superfamily member 1</fullName>
    </submittedName>
</protein>
<dbReference type="OMA" id="VQMLMYM"/>
<evidence type="ECO:0000256" key="7">
    <source>
        <dbReference type="PROSITE-ProRule" id="PRU01087"/>
    </source>
</evidence>
<feature type="compositionally biased region" description="Basic and acidic residues" evidence="8">
    <location>
        <begin position="217"/>
        <end position="235"/>
    </location>
</feature>
<keyword evidence="5 7" id="KW-0472">Membrane</keyword>
<evidence type="ECO:0000313" key="11">
    <source>
        <dbReference type="EMBL" id="OXA43983.1"/>
    </source>
</evidence>
<feature type="transmembrane region" description="Helical" evidence="9">
    <location>
        <begin position="115"/>
        <end position="135"/>
    </location>
</feature>
<dbReference type="InterPro" id="IPR047195">
    <property type="entry name" value="TM6SF1-like"/>
</dbReference>
<feature type="transmembrane region" description="Helical" evidence="9">
    <location>
        <begin position="260"/>
        <end position="288"/>
    </location>
</feature>
<evidence type="ECO:0000256" key="4">
    <source>
        <dbReference type="ARBA" id="ARBA00022989"/>
    </source>
</evidence>
<feature type="transmembrane region" description="Helical" evidence="9">
    <location>
        <begin position="147"/>
        <end position="166"/>
    </location>
</feature>
<dbReference type="OrthoDB" id="8181520at2759"/>
<evidence type="ECO:0000256" key="9">
    <source>
        <dbReference type="SAM" id="Phobius"/>
    </source>
</evidence>
<evidence type="ECO:0000256" key="3">
    <source>
        <dbReference type="ARBA" id="ARBA00022737"/>
    </source>
</evidence>
<evidence type="ECO:0000256" key="8">
    <source>
        <dbReference type="SAM" id="MobiDB-lite"/>
    </source>
</evidence>
<dbReference type="EMBL" id="LNIX01000020">
    <property type="protein sequence ID" value="OXA43983.1"/>
    <property type="molecule type" value="Genomic_DNA"/>
</dbReference>
<sequence>MAPPPPRDSYFDLWLSFWMSFLAWPVVYVFNNGFGKVDAAHRPFVMMTAGFGMMAAIGWLCAKLSKTTSRIGVVFMLFIFTCMIDLIIALEYYGHITGFMWRYLELGEPYLNSPWGSAITLFDGIGLYVMYLAIIHRISNRKNWHTIGIYWVSAIINSMIVLLMGVATGKHSPTFCTFLNVPYVVFPCYVLYYLLKKDCQPNWNESAATTPGEEEEKVEKVEKPKKGKKVEKVEKGEEGEKGEEAYLLFGRKWLAKFFEWGIVIGFICTILLTITKAFLSLGSTFYMFRWYTAHDPSLMNNNPAPFAKIQSVVLFFYSLPIQVLCLLYACRATRPQYLWDLAVVNAGIFHQAIFTSIVTALDSKAPAGYQADLTDPYFWILNMTLLTVPHMFLVLLYERHRLQAPDKSKQN</sequence>
<keyword evidence="4 7" id="KW-1133">Transmembrane helix</keyword>
<dbReference type="CDD" id="cd21106">
    <property type="entry name" value="TM6SF1-like"/>
    <property type="match status" value="1"/>
</dbReference>
<gene>
    <name evidence="11" type="ORF">Fcan01_21349</name>
</gene>
<comment type="similarity">
    <text evidence="6">Belongs to the TM6SF family.</text>
</comment>
<evidence type="ECO:0000313" key="12">
    <source>
        <dbReference type="Proteomes" id="UP000198287"/>
    </source>
</evidence>
<feature type="transmembrane region" description="Helical" evidence="9">
    <location>
        <begin position="74"/>
        <end position="95"/>
    </location>
</feature>